<feature type="compositionally biased region" description="Basic and acidic residues" evidence="1">
    <location>
        <begin position="170"/>
        <end position="181"/>
    </location>
</feature>
<keyword evidence="3" id="KW-1185">Reference proteome</keyword>
<feature type="compositionally biased region" description="Polar residues" evidence="1">
    <location>
        <begin position="17"/>
        <end position="28"/>
    </location>
</feature>
<accession>A0ABP8HZW4</accession>
<comment type="caution">
    <text evidence="2">The sequence shown here is derived from an EMBL/GenBank/DDBJ whole genome shotgun (WGS) entry which is preliminary data.</text>
</comment>
<protein>
    <recommendedName>
        <fullName evidence="4">Flagellar hook-length control protein FliK</fullName>
    </recommendedName>
</protein>
<feature type="region of interest" description="Disordered" evidence="1">
    <location>
        <begin position="1"/>
        <end position="29"/>
    </location>
</feature>
<evidence type="ECO:0008006" key="4">
    <source>
        <dbReference type="Google" id="ProtNLM"/>
    </source>
</evidence>
<reference evidence="3" key="1">
    <citation type="journal article" date="2019" name="Int. J. Syst. Evol. Microbiol.">
        <title>The Global Catalogue of Microorganisms (GCM) 10K type strain sequencing project: providing services to taxonomists for standard genome sequencing and annotation.</title>
        <authorList>
            <consortium name="The Broad Institute Genomics Platform"/>
            <consortium name="The Broad Institute Genome Sequencing Center for Infectious Disease"/>
            <person name="Wu L."/>
            <person name="Ma J."/>
        </authorList>
    </citation>
    <scope>NUCLEOTIDE SEQUENCE [LARGE SCALE GENOMIC DNA]</scope>
    <source>
        <strain evidence="3">JCM 17804</strain>
    </source>
</reference>
<feature type="compositionally biased region" description="Low complexity" evidence="1">
    <location>
        <begin position="158"/>
        <end position="169"/>
    </location>
</feature>
<evidence type="ECO:0000313" key="3">
    <source>
        <dbReference type="Proteomes" id="UP001500975"/>
    </source>
</evidence>
<feature type="region of interest" description="Disordered" evidence="1">
    <location>
        <begin position="246"/>
        <end position="276"/>
    </location>
</feature>
<organism evidence="2 3">
    <name type="scientific">Variovorax defluvii</name>
    <dbReference type="NCBI Taxonomy" id="913761"/>
    <lineage>
        <taxon>Bacteria</taxon>
        <taxon>Pseudomonadati</taxon>
        <taxon>Pseudomonadota</taxon>
        <taxon>Betaproteobacteria</taxon>
        <taxon>Burkholderiales</taxon>
        <taxon>Comamonadaceae</taxon>
        <taxon>Variovorax</taxon>
    </lineage>
</organism>
<dbReference type="EMBL" id="BAABGJ010000057">
    <property type="protein sequence ID" value="GAA4348439.1"/>
    <property type="molecule type" value="Genomic_DNA"/>
</dbReference>
<feature type="compositionally biased region" description="Basic and acidic residues" evidence="1">
    <location>
        <begin position="246"/>
        <end position="272"/>
    </location>
</feature>
<evidence type="ECO:0000256" key="1">
    <source>
        <dbReference type="SAM" id="MobiDB-lite"/>
    </source>
</evidence>
<feature type="compositionally biased region" description="Basic and acidic residues" evidence="1">
    <location>
        <begin position="87"/>
        <end position="101"/>
    </location>
</feature>
<dbReference type="RefSeq" id="WP_345539409.1">
    <property type="nucleotide sequence ID" value="NZ_BAABGJ010000057.1"/>
</dbReference>
<feature type="compositionally biased region" description="Polar residues" evidence="1">
    <location>
        <begin position="191"/>
        <end position="201"/>
    </location>
</feature>
<proteinExistence type="predicted"/>
<feature type="region of interest" description="Disordered" evidence="1">
    <location>
        <begin position="42"/>
        <end position="207"/>
    </location>
</feature>
<evidence type="ECO:0000313" key="2">
    <source>
        <dbReference type="EMBL" id="GAA4348439.1"/>
    </source>
</evidence>
<gene>
    <name evidence="2" type="ORF">GCM10023165_34250</name>
</gene>
<dbReference type="Proteomes" id="UP001500975">
    <property type="component" value="Unassembled WGS sequence"/>
</dbReference>
<sequence length="313" mass="32928">MSDRIDNTAPPARVKTQMPSMAPKQSSDLDLLADRFEALLQEAASPPFDPHPLAASPLVQDPGEAPSPLGRPSLGASQVPKGAAQEAPRDVPLEAQHESPHDAPTVAPQGAGAPEAPDEGPQEPPQEAPGDAPPELVAEESCQIAGSPSIDPRIPTALRRLQLKQQQLQRQREVKLQEDAARSAGLAGAVSAQSDRSTASGATAPGDLRAVGRVEEIARAPEAPQELSAAPPELLDLPTLQANDARAEEVAVEQNARDPSSETSPIRHEHVRQQSQRQEIAAGEAAAAQVVQAQLVQQLNTPESLPLQLLESI</sequence>
<name>A0ABP8HZW4_9BURK</name>